<dbReference type="AlphaFoldDB" id="A0A5B7JIH0"/>
<evidence type="ECO:0000313" key="3">
    <source>
        <dbReference type="Proteomes" id="UP000324222"/>
    </source>
</evidence>
<sequence length="134" mass="14195">MEKGSVPGPWEAGQVPQGRPSTSTQTVTIKDDKIAFLITVSTKQLNMKLVILAALLGLTLAAPEYINGAPPLPEDDSSSEEDNSELVPILKYDRIQEEDGRFNVDVETGNGILLSESGAPKGPDGAVVKAGQYS</sequence>
<dbReference type="OrthoDB" id="7255276at2759"/>
<reference evidence="2 3" key="1">
    <citation type="submission" date="2019-05" db="EMBL/GenBank/DDBJ databases">
        <title>Another draft genome of Portunus trituberculatus and its Hox gene families provides insights of decapod evolution.</title>
        <authorList>
            <person name="Jeong J.-H."/>
            <person name="Song I."/>
            <person name="Kim S."/>
            <person name="Choi T."/>
            <person name="Kim D."/>
            <person name="Ryu S."/>
            <person name="Kim W."/>
        </authorList>
    </citation>
    <scope>NUCLEOTIDE SEQUENCE [LARGE SCALE GENOMIC DNA]</scope>
    <source>
        <tissue evidence="2">Muscle</tissue>
    </source>
</reference>
<evidence type="ECO:0000313" key="2">
    <source>
        <dbReference type="EMBL" id="MPC97891.1"/>
    </source>
</evidence>
<organism evidence="2 3">
    <name type="scientific">Portunus trituberculatus</name>
    <name type="common">Swimming crab</name>
    <name type="synonym">Neptunus trituberculatus</name>
    <dbReference type="NCBI Taxonomy" id="210409"/>
    <lineage>
        <taxon>Eukaryota</taxon>
        <taxon>Metazoa</taxon>
        <taxon>Ecdysozoa</taxon>
        <taxon>Arthropoda</taxon>
        <taxon>Crustacea</taxon>
        <taxon>Multicrustacea</taxon>
        <taxon>Malacostraca</taxon>
        <taxon>Eumalacostraca</taxon>
        <taxon>Eucarida</taxon>
        <taxon>Decapoda</taxon>
        <taxon>Pleocyemata</taxon>
        <taxon>Brachyura</taxon>
        <taxon>Eubrachyura</taxon>
        <taxon>Portunoidea</taxon>
        <taxon>Portunidae</taxon>
        <taxon>Portuninae</taxon>
        <taxon>Portunus</taxon>
    </lineage>
</organism>
<keyword evidence="3" id="KW-1185">Reference proteome</keyword>
<feature type="region of interest" description="Disordered" evidence="1">
    <location>
        <begin position="113"/>
        <end position="134"/>
    </location>
</feature>
<dbReference type="EMBL" id="VSRR010111898">
    <property type="protein sequence ID" value="MPC97891.1"/>
    <property type="molecule type" value="Genomic_DNA"/>
</dbReference>
<gene>
    <name evidence="2" type="ORF">E2C01_093229</name>
</gene>
<accession>A0A5B7JIH0</accession>
<feature type="region of interest" description="Disordered" evidence="1">
    <location>
        <begin position="1"/>
        <end position="25"/>
    </location>
</feature>
<evidence type="ECO:0000256" key="1">
    <source>
        <dbReference type="SAM" id="MobiDB-lite"/>
    </source>
</evidence>
<protein>
    <submittedName>
        <fullName evidence="2">Uncharacterized protein</fullName>
    </submittedName>
</protein>
<name>A0A5B7JIH0_PORTR</name>
<proteinExistence type="predicted"/>
<comment type="caution">
    <text evidence="2">The sequence shown here is derived from an EMBL/GenBank/DDBJ whole genome shotgun (WGS) entry which is preliminary data.</text>
</comment>
<dbReference type="Proteomes" id="UP000324222">
    <property type="component" value="Unassembled WGS sequence"/>
</dbReference>